<reference evidence="6 7" key="1">
    <citation type="submission" date="2020-02" db="EMBL/GenBank/DDBJ databases">
        <title>The whole genome sequence of CPCC 205119.</title>
        <authorList>
            <person name="Jiang Z."/>
        </authorList>
    </citation>
    <scope>NUCLEOTIDE SEQUENCE [LARGE SCALE GENOMIC DNA]</scope>
    <source>
        <strain evidence="6 7">CPCC 205119</strain>
    </source>
</reference>
<accession>A0A7K3WF85</accession>
<evidence type="ECO:0000259" key="5">
    <source>
        <dbReference type="PROSITE" id="PS50977"/>
    </source>
</evidence>
<evidence type="ECO:0000256" key="1">
    <source>
        <dbReference type="ARBA" id="ARBA00023015"/>
    </source>
</evidence>
<feature type="domain" description="HTH tetR-type" evidence="5">
    <location>
        <begin position="9"/>
        <end position="68"/>
    </location>
</feature>
<dbReference type="PROSITE" id="PS50977">
    <property type="entry name" value="HTH_TETR_2"/>
    <property type="match status" value="1"/>
</dbReference>
<dbReference type="InterPro" id="IPR050109">
    <property type="entry name" value="HTH-type_TetR-like_transc_reg"/>
</dbReference>
<dbReference type="GO" id="GO:0003700">
    <property type="term" value="F:DNA-binding transcription factor activity"/>
    <property type="evidence" value="ECO:0007669"/>
    <property type="project" value="TreeGrafter"/>
</dbReference>
<evidence type="ECO:0000256" key="4">
    <source>
        <dbReference type="PROSITE-ProRule" id="PRU00335"/>
    </source>
</evidence>
<dbReference type="EMBL" id="JAAGWK010000021">
    <property type="protein sequence ID" value="NEL55161.1"/>
    <property type="molecule type" value="Genomic_DNA"/>
</dbReference>
<sequence>MSRGERRKAQTRAALVRAAQQLLAAGLTEVSIQQITEQADVGFGSFYNHFRDKDELWKVAILEVLELQGDLIDQATSEGDDPAEVFCVGLRLIGRLAREEPELARVVLRGGTSYLLVDHGLMQFARRDVAGAVRAGRFDVTDVSLALATTGGALLGLLALLESDPQADAASLSDDLAERLLRAFGLDRAEAAEMVARPLPAVRDALAR</sequence>
<name>A0A7K3WF85_9ACTN</name>
<keyword evidence="2 4" id="KW-0238">DNA-binding</keyword>
<protein>
    <submittedName>
        <fullName evidence="6">TetR family transcriptional regulator</fullName>
    </submittedName>
</protein>
<dbReference type="Proteomes" id="UP000470470">
    <property type="component" value="Unassembled WGS sequence"/>
</dbReference>
<dbReference type="PANTHER" id="PTHR30055:SF234">
    <property type="entry name" value="HTH-TYPE TRANSCRIPTIONAL REGULATOR BETI"/>
    <property type="match status" value="1"/>
</dbReference>
<dbReference type="InterPro" id="IPR001647">
    <property type="entry name" value="HTH_TetR"/>
</dbReference>
<dbReference type="InterPro" id="IPR023772">
    <property type="entry name" value="DNA-bd_HTH_TetR-type_CS"/>
</dbReference>
<dbReference type="PANTHER" id="PTHR30055">
    <property type="entry name" value="HTH-TYPE TRANSCRIPTIONAL REGULATOR RUTR"/>
    <property type="match status" value="1"/>
</dbReference>
<gene>
    <name evidence="6" type="ORF">G1H19_14275</name>
</gene>
<organism evidence="6 7">
    <name type="scientific">Goekera deserti</name>
    <dbReference type="NCBI Taxonomy" id="2497753"/>
    <lineage>
        <taxon>Bacteria</taxon>
        <taxon>Bacillati</taxon>
        <taxon>Actinomycetota</taxon>
        <taxon>Actinomycetes</taxon>
        <taxon>Geodermatophilales</taxon>
        <taxon>Geodermatophilaceae</taxon>
        <taxon>Goekera</taxon>
    </lineage>
</organism>
<evidence type="ECO:0000256" key="2">
    <source>
        <dbReference type="ARBA" id="ARBA00023125"/>
    </source>
</evidence>
<feature type="DNA-binding region" description="H-T-H motif" evidence="4">
    <location>
        <begin position="31"/>
        <end position="50"/>
    </location>
</feature>
<dbReference type="PROSITE" id="PS01081">
    <property type="entry name" value="HTH_TETR_1"/>
    <property type="match status" value="1"/>
</dbReference>
<dbReference type="SUPFAM" id="SSF46689">
    <property type="entry name" value="Homeodomain-like"/>
    <property type="match status" value="1"/>
</dbReference>
<keyword evidence="7" id="KW-1185">Reference proteome</keyword>
<dbReference type="Pfam" id="PF00440">
    <property type="entry name" value="TetR_N"/>
    <property type="match status" value="1"/>
</dbReference>
<comment type="caution">
    <text evidence="6">The sequence shown here is derived from an EMBL/GenBank/DDBJ whole genome shotgun (WGS) entry which is preliminary data.</text>
</comment>
<dbReference type="GO" id="GO:0000976">
    <property type="term" value="F:transcription cis-regulatory region binding"/>
    <property type="evidence" value="ECO:0007669"/>
    <property type="project" value="TreeGrafter"/>
</dbReference>
<evidence type="ECO:0000256" key="3">
    <source>
        <dbReference type="ARBA" id="ARBA00023163"/>
    </source>
</evidence>
<dbReference type="Pfam" id="PF21306">
    <property type="entry name" value="TetR_C_40"/>
    <property type="match status" value="1"/>
</dbReference>
<dbReference type="InterPro" id="IPR049513">
    <property type="entry name" value="TetR_C_40"/>
</dbReference>
<evidence type="ECO:0000313" key="7">
    <source>
        <dbReference type="Proteomes" id="UP000470470"/>
    </source>
</evidence>
<keyword evidence="3" id="KW-0804">Transcription</keyword>
<dbReference type="InterPro" id="IPR009057">
    <property type="entry name" value="Homeodomain-like_sf"/>
</dbReference>
<dbReference type="AlphaFoldDB" id="A0A7K3WF85"/>
<keyword evidence="1" id="KW-0805">Transcription regulation</keyword>
<dbReference type="Gene3D" id="1.10.357.10">
    <property type="entry name" value="Tetracycline Repressor, domain 2"/>
    <property type="match status" value="1"/>
</dbReference>
<proteinExistence type="predicted"/>
<evidence type="ECO:0000313" key="6">
    <source>
        <dbReference type="EMBL" id="NEL55161.1"/>
    </source>
</evidence>